<reference evidence="9 10" key="1">
    <citation type="journal article" date="2011" name="J. Biotechnol.">
        <title>High-quality genome sequence of Pichia pastoris CBS7435.</title>
        <authorList>
            <person name="Kuberl A."/>
            <person name="Schneider J."/>
            <person name="Thallinger G.G."/>
            <person name="Anderl I."/>
            <person name="Wibberg D."/>
            <person name="Hajek T."/>
            <person name="Jaenicke S."/>
            <person name="Brinkrolf K."/>
            <person name="Goesmann A."/>
            <person name="Szczepanowski R."/>
            <person name="Puhler A."/>
            <person name="Schwab H."/>
            <person name="Glieder A."/>
            <person name="Pichler H."/>
        </authorList>
    </citation>
    <scope>NUCLEOTIDE SEQUENCE [LARGE SCALE GENOMIC DNA]</scope>
    <source>
        <strain evidence="10">ATCC 76273 / CBS 7435 / CECT 11047 / NRRL Y-11430 / Wegner 21-1</strain>
    </source>
</reference>
<feature type="transmembrane region" description="Helical" evidence="8">
    <location>
        <begin position="493"/>
        <end position="513"/>
    </location>
</feature>
<feature type="transmembrane region" description="Helical" evidence="8">
    <location>
        <begin position="163"/>
        <end position="185"/>
    </location>
</feature>
<keyword evidence="5 8" id="KW-1133">Transmembrane helix</keyword>
<sequence>MTEFILTQGFGYGIALGLGAAFALLMMATTYTAKKFLGQKQDSERFTTASRSVKQGLISSCVVSSWTWPGTLLTSSQWAYQYGVVGSYWYAAMGSFQVLLFTLVAIEIKKRCPGIHTIAEVARVRFGRGGHLVYLSYCLGTNVIVSCMLLLGGSQGFSFSTGMHIVAACFLLPMGVCVYTLFGGLQATFLSDWTHTVIIYVIILVCLTTVYGTSDLIGSPGKMYDLLTEIAKESPSSAANGSYLTFDNRAMIFTAWNLLMGGASTVFGDPSYSQKAIAASAKDVMFGYITGGLCWQIIPWGLGTCTGLAALALTNNPASYTYPNALTVEEAEKGLPLVYGMAAIFGKSGAAAAVVMIFMSVTSAMSAELISCSSILTYDFYRSYVNPKASGKQLVTASHIFVIAFSIFMGGLAVVFNYIGVTIGWILNFIGIALGPVLGALLGMLFYPKMTKHAMWFGPTMATLTGVACWLGSCHHFYGELNKDNLAGNYPSAIGNFVSVFTSPLYIFLISLIKPQSFDLSTLNDQFEAGDDAEETELERMKVQETDLDQLNKSLIQTRIFLIIHASIFVFILPLSLYGSGYIFSKRFFTAWVVITIIWEYLAAMWIIIWPLYESRVTLRYVIMKLLGKEGHLYYGAGEVKEISTSDQSFATPSVAEAKNEHHVNVITDSDHDM</sequence>
<comment type="similarity">
    <text evidence="2 7">Belongs to the sodium:solute symporter (SSF) (TC 2.A.21) family.</text>
</comment>
<feature type="transmembrane region" description="Helical" evidence="8">
    <location>
        <begin position="288"/>
        <end position="313"/>
    </location>
</feature>
<dbReference type="GO" id="GO:0015489">
    <property type="term" value="F:putrescine transmembrane transporter activity"/>
    <property type="evidence" value="ECO:0007669"/>
    <property type="project" value="TreeGrafter"/>
</dbReference>
<evidence type="ECO:0000256" key="3">
    <source>
        <dbReference type="ARBA" id="ARBA00022448"/>
    </source>
</evidence>
<dbReference type="Gene3D" id="1.20.1730.10">
    <property type="entry name" value="Sodium/glucose cotransporter"/>
    <property type="match status" value="1"/>
</dbReference>
<dbReference type="CDD" id="cd11476">
    <property type="entry name" value="SLC5sbd_DUR3"/>
    <property type="match status" value="1"/>
</dbReference>
<dbReference type="GO" id="GO:0005886">
    <property type="term" value="C:plasma membrane"/>
    <property type="evidence" value="ECO:0007669"/>
    <property type="project" value="TreeGrafter"/>
</dbReference>
<feature type="transmembrane region" description="Helical" evidence="8">
    <location>
        <begin position="454"/>
        <end position="473"/>
    </location>
</feature>
<evidence type="ECO:0000313" key="9">
    <source>
        <dbReference type="EMBL" id="SCV12280.1"/>
    </source>
</evidence>
<keyword evidence="3" id="KW-0813">Transport</keyword>
<dbReference type="PANTHER" id="PTHR46154:SF4">
    <property type="entry name" value="UREA ACTIVE TRANSPORTER"/>
    <property type="match status" value="1"/>
</dbReference>
<feature type="transmembrane region" description="Helical" evidence="8">
    <location>
        <begin position="12"/>
        <end position="31"/>
    </location>
</feature>
<feature type="transmembrane region" description="Helical" evidence="8">
    <location>
        <begin position="399"/>
        <end position="419"/>
    </location>
</feature>
<dbReference type="AlphaFoldDB" id="A0A1G4KQJ4"/>
<protein>
    <submittedName>
        <fullName evidence="9">Urea and polyamines transporter</fullName>
    </submittedName>
</protein>
<evidence type="ECO:0000256" key="6">
    <source>
        <dbReference type="ARBA" id="ARBA00023136"/>
    </source>
</evidence>
<evidence type="ECO:0000256" key="1">
    <source>
        <dbReference type="ARBA" id="ARBA00004141"/>
    </source>
</evidence>
<comment type="subcellular location">
    <subcellularLocation>
        <location evidence="1">Membrane</location>
        <topology evidence="1">Multi-pass membrane protein</topology>
    </subcellularLocation>
</comment>
<feature type="transmembrane region" description="Helical" evidence="8">
    <location>
        <begin position="425"/>
        <end position="447"/>
    </location>
</feature>
<dbReference type="GO" id="GO:0015204">
    <property type="term" value="F:urea transmembrane transporter activity"/>
    <property type="evidence" value="ECO:0007669"/>
    <property type="project" value="InterPro"/>
</dbReference>
<gene>
    <name evidence="9" type="primary">DUR3-2</name>
    <name evidence="9" type="ordered locus">PP7435_Chr3-2469</name>
</gene>
<feature type="transmembrane region" description="Helical" evidence="8">
    <location>
        <begin position="88"/>
        <end position="106"/>
    </location>
</feature>
<dbReference type="GO" id="GO:0015606">
    <property type="term" value="F:spermidine transmembrane transporter activity"/>
    <property type="evidence" value="ECO:0007669"/>
    <property type="project" value="TreeGrafter"/>
</dbReference>
<dbReference type="InterPro" id="IPR031155">
    <property type="entry name" value="DUR"/>
</dbReference>
<evidence type="ECO:0000256" key="4">
    <source>
        <dbReference type="ARBA" id="ARBA00022692"/>
    </source>
</evidence>
<feature type="transmembrane region" description="Helical" evidence="8">
    <location>
        <begin position="589"/>
        <end position="613"/>
    </location>
</feature>
<dbReference type="Pfam" id="PF00474">
    <property type="entry name" value="SSF"/>
    <property type="match status" value="1"/>
</dbReference>
<accession>A0A1G4KQJ4</accession>
<dbReference type="PANTHER" id="PTHR46154">
    <property type="match status" value="1"/>
</dbReference>
<dbReference type="PROSITE" id="PS50283">
    <property type="entry name" value="NA_SOLUT_SYMP_3"/>
    <property type="match status" value="1"/>
</dbReference>
<keyword evidence="4 8" id="KW-0812">Transmembrane</keyword>
<feature type="transmembrane region" description="Helical" evidence="8">
    <location>
        <begin position="560"/>
        <end position="583"/>
    </location>
</feature>
<reference evidence="9 10" key="2">
    <citation type="journal article" date="2016" name="FEMS Yeast Res.">
        <title>Curation of the genome annotation of Pichia pastoris (Komagataella phaffii) CBS7435 from gene level to protein function.</title>
        <authorList>
            <person name="Valli M."/>
            <person name="Tatto N.E."/>
            <person name="Peymann A."/>
            <person name="Gruber C."/>
            <person name="Landes N."/>
            <person name="Ekker H."/>
            <person name="Thallinger G.G."/>
            <person name="Mattanovich D."/>
            <person name="Gasser B."/>
            <person name="Graf A.B."/>
        </authorList>
    </citation>
    <scope>GENOME REANNOTATION</scope>
    <source>
        <strain evidence="9 10">ATCC 76273 / CBS 7435 / CECT 11047 / NRRL Y-11430 / Wegner 21-1</strain>
    </source>
</reference>
<dbReference type="EMBL" id="FR839630">
    <property type="protein sequence ID" value="SCV12280.1"/>
    <property type="molecule type" value="Genomic_DNA"/>
</dbReference>
<feature type="transmembrane region" description="Helical" evidence="8">
    <location>
        <begin position="132"/>
        <end position="151"/>
    </location>
</feature>
<dbReference type="InterPro" id="IPR038377">
    <property type="entry name" value="Na/Glc_symporter_sf"/>
</dbReference>
<evidence type="ECO:0000313" key="10">
    <source>
        <dbReference type="Proteomes" id="UP000006853"/>
    </source>
</evidence>
<name>A0A1G4KQJ4_KOMPC</name>
<dbReference type="Proteomes" id="UP000006853">
    <property type="component" value="Chromosome 3"/>
</dbReference>
<organism evidence="9 10">
    <name type="scientific">Komagataella phaffii (strain ATCC 76273 / CBS 7435 / CECT 11047 / NRRL Y-11430 / Wegner 21-1)</name>
    <name type="common">Yeast</name>
    <name type="synonym">Pichia pastoris</name>
    <dbReference type="NCBI Taxonomy" id="981350"/>
    <lineage>
        <taxon>Eukaryota</taxon>
        <taxon>Fungi</taxon>
        <taxon>Dikarya</taxon>
        <taxon>Ascomycota</taxon>
        <taxon>Saccharomycotina</taxon>
        <taxon>Pichiomycetes</taxon>
        <taxon>Pichiales</taxon>
        <taxon>Pichiaceae</taxon>
        <taxon>Komagataella</taxon>
    </lineage>
</organism>
<evidence type="ECO:0000256" key="7">
    <source>
        <dbReference type="RuleBase" id="RU362091"/>
    </source>
</evidence>
<evidence type="ECO:0000256" key="8">
    <source>
        <dbReference type="SAM" id="Phobius"/>
    </source>
</evidence>
<evidence type="ECO:0000256" key="2">
    <source>
        <dbReference type="ARBA" id="ARBA00006434"/>
    </source>
</evidence>
<evidence type="ECO:0000256" key="5">
    <source>
        <dbReference type="ARBA" id="ARBA00022989"/>
    </source>
</evidence>
<feature type="transmembrane region" description="Helical" evidence="8">
    <location>
        <begin position="197"/>
        <end position="214"/>
    </location>
</feature>
<keyword evidence="10" id="KW-1185">Reference proteome</keyword>
<keyword evidence="6 8" id="KW-0472">Membrane</keyword>
<dbReference type="InterPro" id="IPR001734">
    <property type="entry name" value="Na/solute_symporter"/>
</dbReference>
<proteinExistence type="inferred from homology"/>